<evidence type="ECO:0000313" key="11">
    <source>
        <dbReference type="EMBL" id="CAI9772005.1"/>
    </source>
</evidence>
<dbReference type="AlphaFoldDB" id="A0AAD1ZRJ9"/>
<comment type="similarity">
    <text evidence="1">Belongs to the bacterial ribosomal protein bL9 family.</text>
</comment>
<dbReference type="GO" id="GO:0019843">
    <property type="term" value="F:rRNA binding"/>
    <property type="evidence" value="ECO:0007669"/>
    <property type="project" value="UniProtKB-KW"/>
</dbReference>
<dbReference type="SUPFAM" id="SSF55658">
    <property type="entry name" value="L9 N-domain-like"/>
    <property type="match status" value="1"/>
</dbReference>
<dbReference type="SUPFAM" id="SSF55653">
    <property type="entry name" value="Ribosomal protein L9 C-domain"/>
    <property type="match status" value="1"/>
</dbReference>
<feature type="domain" description="Ribosomal protein L9" evidence="9">
    <location>
        <begin position="188"/>
        <end position="224"/>
    </location>
</feature>
<evidence type="ECO:0000256" key="2">
    <source>
        <dbReference type="ARBA" id="ARBA00022730"/>
    </source>
</evidence>
<evidence type="ECO:0000256" key="6">
    <source>
        <dbReference type="ARBA" id="ARBA00031047"/>
    </source>
</evidence>
<evidence type="ECO:0000256" key="3">
    <source>
        <dbReference type="ARBA" id="ARBA00022884"/>
    </source>
</evidence>
<evidence type="ECO:0000256" key="5">
    <source>
        <dbReference type="ARBA" id="ARBA00023274"/>
    </source>
</evidence>
<dbReference type="InterPro" id="IPR020069">
    <property type="entry name" value="Ribosomal_bL9_C"/>
</dbReference>
<dbReference type="Pfam" id="PF01281">
    <property type="entry name" value="Ribosomal_L9_N"/>
    <property type="match status" value="1"/>
</dbReference>
<evidence type="ECO:0000256" key="1">
    <source>
        <dbReference type="ARBA" id="ARBA00010605"/>
    </source>
</evidence>
<dbReference type="GO" id="GO:1990904">
    <property type="term" value="C:ribonucleoprotein complex"/>
    <property type="evidence" value="ECO:0007669"/>
    <property type="project" value="UniProtKB-KW"/>
</dbReference>
<reference evidence="11" key="1">
    <citation type="submission" date="2023-05" db="EMBL/GenBank/DDBJ databases">
        <authorList>
            <person name="Huff M."/>
        </authorList>
    </citation>
    <scope>NUCLEOTIDE SEQUENCE</scope>
</reference>
<dbReference type="PANTHER" id="PTHR21368">
    <property type="entry name" value="50S RIBOSOMAL PROTEIN L9"/>
    <property type="match status" value="1"/>
</dbReference>
<proteinExistence type="inferred from homology"/>
<organism evidence="11 12">
    <name type="scientific">Fraxinus pennsylvanica</name>
    <dbReference type="NCBI Taxonomy" id="56036"/>
    <lineage>
        <taxon>Eukaryota</taxon>
        <taxon>Viridiplantae</taxon>
        <taxon>Streptophyta</taxon>
        <taxon>Embryophyta</taxon>
        <taxon>Tracheophyta</taxon>
        <taxon>Spermatophyta</taxon>
        <taxon>Magnoliopsida</taxon>
        <taxon>eudicotyledons</taxon>
        <taxon>Gunneridae</taxon>
        <taxon>Pentapetalae</taxon>
        <taxon>asterids</taxon>
        <taxon>lamiids</taxon>
        <taxon>Lamiales</taxon>
        <taxon>Oleaceae</taxon>
        <taxon>Oleeae</taxon>
        <taxon>Fraxinus</taxon>
    </lineage>
</organism>
<keyword evidence="12" id="KW-1185">Reference proteome</keyword>
<evidence type="ECO:0000256" key="7">
    <source>
        <dbReference type="ARBA" id="ARBA00035193"/>
    </source>
</evidence>
<accession>A0AAD1ZRJ9</accession>
<evidence type="ECO:0000259" key="10">
    <source>
        <dbReference type="Pfam" id="PF03948"/>
    </source>
</evidence>
<dbReference type="InterPro" id="IPR020070">
    <property type="entry name" value="Ribosomal_bL9_N"/>
</dbReference>
<evidence type="ECO:0000256" key="4">
    <source>
        <dbReference type="ARBA" id="ARBA00022980"/>
    </source>
</evidence>
<dbReference type="Pfam" id="PF03948">
    <property type="entry name" value="Ribosomal_L9_C"/>
    <property type="match status" value="1"/>
</dbReference>
<evidence type="ECO:0000259" key="9">
    <source>
        <dbReference type="Pfam" id="PF01281"/>
    </source>
</evidence>
<name>A0AAD1ZRJ9_9LAMI</name>
<protein>
    <recommendedName>
        <fullName evidence="7">Large ribosomal subunit protein bL9c</fullName>
    </recommendedName>
    <alternativeName>
        <fullName evidence="8">50S ribosomal protein L9, chloroplastic</fullName>
    </alternativeName>
    <alternativeName>
        <fullName evidence="6">CL9</fullName>
    </alternativeName>
</protein>
<dbReference type="GO" id="GO:0005840">
    <property type="term" value="C:ribosome"/>
    <property type="evidence" value="ECO:0007669"/>
    <property type="project" value="UniProtKB-KW"/>
</dbReference>
<dbReference type="InterPro" id="IPR009027">
    <property type="entry name" value="Ribosomal_bL9/RNase_H1_N"/>
</dbReference>
<dbReference type="EMBL" id="OU503047">
    <property type="protein sequence ID" value="CAI9772005.1"/>
    <property type="molecule type" value="Genomic_DNA"/>
</dbReference>
<dbReference type="Proteomes" id="UP000834106">
    <property type="component" value="Chromosome 12"/>
</dbReference>
<evidence type="ECO:0000313" key="12">
    <source>
        <dbReference type="Proteomes" id="UP000834106"/>
    </source>
</evidence>
<keyword evidence="3" id="KW-0694">RNA-binding</keyword>
<keyword evidence="5" id="KW-0687">Ribonucleoprotein</keyword>
<dbReference type="Gene3D" id="3.40.5.10">
    <property type="entry name" value="Ribosomal protein L9, N-terminal domain"/>
    <property type="match status" value="1"/>
</dbReference>
<dbReference type="InterPro" id="IPR036791">
    <property type="entry name" value="Ribosomal_bL9_C_sf"/>
</dbReference>
<dbReference type="FunFam" id="3.40.5.10:FF:000007">
    <property type="entry name" value="50S ribosomal protein L9"/>
    <property type="match status" value="1"/>
</dbReference>
<sequence length="344" mass="38818">MPVANKRRLGVVIPPKVASNLITKSSNKLNLISHPSGADVDLIEDKHEQRKMVHRQYRDLRGSTKTSNEPCSGSLPAFPKQASHVGVADEIVVLDGGVVVVPDGAPPPTEATTVTRTKLKTLGSFVRRRHRNHHHFHRREPSVYSKPYIYTYMAYLHYGKNILRRSSGGGLHHPLLYAAQGVRYRKLEVILTTTIDKLGKAGETVKVAPGYFRNHLMPKLLAVPNIDKFAHLISEQRKMYQPKDIEEVKEVSKTEEDRLKEYQSAANRLDSARLNLRRFIIEGKGNELRHPVTKEEILAEVARQLQVRIEPENLQLPAPLSSLGEYELPLRLPKSIPKPQGYGE</sequence>
<dbReference type="InterPro" id="IPR000244">
    <property type="entry name" value="Ribosomal_bL9"/>
</dbReference>
<dbReference type="Gene3D" id="3.10.430.100">
    <property type="entry name" value="Ribosomal protein L9, C-terminal domain"/>
    <property type="match status" value="1"/>
</dbReference>
<dbReference type="GO" id="GO:0003735">
    <property type="term" value="F:structural constituent of ribosome"/>
    <property type="evidence" value="ECO:0007669"/>
    <property type="project" value="InterPro"/>
</dbReference>
<dbReference type="InterPro" id="IPR036935">
    <property type="entry name" value="Ribosomal_bL9_N_sf"/>
</dbReference>
<keyword evidence="2" id="KW-0699">rRNA-binding</keyword>
<gene>
    <name evidence="11" type="ORF">FPE_LOCUS19435</name>
</gene>
<evidence type="ECO:0000256" key="8">
    <source>
        <dbReference type="ARBA" id="ARBA00035427"/>
    </source>
</evidence>
<keyword evidence="4" id="KW-0689">Ribosomal protein</keyword>
<feature type="domain" description="Large ribosomal subunit protein bL9 C-terminal" evidence="10">
    <location>
        <begin position="263"/>
        <end position="335"/>
    </location>
</feature>
<dbReference type="GO" id="GO:0006412">
    <property type="term" value="P:translation"/>
    <property type="evidence" value="ECO:0007669"/>
    <property type="project" value="InterPro"/>
</dbReference>